<feature type="compositionally biased region" description="Basic and acidic residues" evidence="1">
    <location>
        <begin position="86"/>
        <end position="101"/>
    </location>
</feature>
<evidence type="ECO:0000256" key="2">
    <source>
        <dbReference type="SAM" id="SignalP"/>
    </source>
</evidence>
<gene>
    <name evidence="3" type="ORF">NITFAB_1731</name>
</gene>
<dbReference type="AlphaFoldDB" id="A0A2X0SFK1"/>
<dbReference type="EMBL" id="LS423452">
    <property type="protein sequence ID" value="SPS06141.1"/>
    <property type="molecule type" value="Genomic_DNA"/>
</dbReference>
<evidence type="ECO:0000313" key="3">
    <source>
        <dbReference type="EMBL" id="SPS06141.1"/>
    </source>
</evidence>
<evidence type="ECO:0000256" key="1">
    <source>
        <dbReference type="SAM" id="MobiDB-lite"/>
    </source>
</evidence>
<name>A0A2X0SFK1_9PROT</name>
<feature type="region of interest" description="Disordered" evidence="1">
    <location>
        <begin position="52"/>
        <end position="155"/>
    </location>
</feature>
<organism evidence="3">
    <name type="scientific">Candidatus Nitrotoga fabula</name>
    <dbReference type="NCBI Taxonomy" id="2182327"/>
    <lineage>
        <taxon>Bacteria</taxon>
        <taxon>Pseudomonadati</taxon>
        <taxon>Pseudomonadota</taxon>
        <taxon>Betaproteobacteria</taxon>
        <taxon>Nitrosomonadales</taxon>
        <taxon>Gallionellaceae</taxon>
        <taxon>Candidatus Nitrotoga</taxon>
    </lineage>
</organism>
<feature type="signal peptide" evidence="2">
    <location>
        <begin position="1"/>
        <end position="23"/>
    </location>
</feature>
<keyword evidence="2" id="KW-0732">Signal</keyword>
<proteinExistence type="predicted"/>
<reference evidence="3" key="1">
    <citation type="submission" date="2018-05" db="EMBL/GenBank/DDBJ databases">
        <authorList>
            <person name="Lanie J.A."/>
            <person name="Ng W.-L."/>
            <person name="Kazmierczak K.M."/>
            <person name="Andrzejewski T.M."/>
            <person name="Davidsen T.M."/>
            <person name="Wayne K.J."/>
            <person name="Tettelin H."/>
            <person name="Glass J.I."/>
            <person name="Rusch D."/>
            <person name="Podicherti R."/>
            <person name="Tsui H.-C.T."/>
            <person name="Winkler M.E."/>
        </authorList>
    </citation>
    <scope>NUCLEOTIDE SEQUENCE</scope>
    <source>
        <strain evidence="3">KNB</strain>
    </source>
</reference>
<sequence length="155" mass="16459">MKKNIIGLAVASCFAFGASVAMAQPAISPAMEADKAVPFSGKGLNTPWNCCKQYEGQSGERDQPAQKHAPGAKINHSQAQSFKVDPGYKNDDGNRLPEFRRPGTHTASSEPTDTAKYGAGRDAAKTGNPEGTGDTLGKSHFDSNSFQKQWTSNPS</sequence>
<feature type="compositionally biased region" description="Polar residues" evidence="1">
    <location>
        <begin position="142"/>
        <end position="155"/>
    </location>
</feature>
<accession>A0A2X0SFK1</accession>
<feature type="chain" id="PRO_5015996830" evidence="2">
    <location>
        <begin position="24"/>
        <end position="155"/>
    </location>
</feature>
<protein>
    <submittedName>
        <fullName evidence="3">Uncharacterized protein</fullName>
    </submittedName>
</protein>